<keyword evidence="4" id="KW-1185">Reference proteome</keyword>
<protein>
    <submittedName>
        <fullName evidence="3">Mce-associated membrane protein</fullName>
    </submittedName>
</protein>
<accession>A0A7W3IZY5</accession>
<organism evidence="3 4">
    <name type="scientific">Nocardioides ginsengisegetis</name>
    <dbReference type="NCBI Taxonomy" id="661491"/>
    <lineage>
        <taxon>Bacteria</taxon>
        <taxon>Bacillati</taxon>
        <taxon>Actinomycetota</taxon>
        <taxon>Actinomycetes</taxon>
        <taxon>Propionibacteriales</taxon>
        <taxon>Nocardioidaceae</taxon>
        <taxon>Nocardioides</taxon>
    </lineage>
</organism>
<dbReference type="PANTHER" id="PTHR37042:SF4">
    <property type="entry name" value="OUTER MEMBRANE PROTEIN RV1973"/>
    <property type="match status" value="1"/>
</dbReference>
<comment type="caution">
    <text evidence="3">The sequence shown here is derived from an EMBL/GenBank/DDBJ whole genome shotgun (WGS) entry which is preliminary data.</text>
</comment>
<evidence type="ECO:0000256" key="1">
    <source>
        <dbReference type="ARBA" id="ARBA00004370"/>
    </source>
</evidence>
<comment type="subcellular location">
    <subcellularLocation>
        <location evidence="1">Membrane</location>
    </subcellularLocation>
</comment>
<reference evidence="3 4" key="1">
    <citation type="submission" date="2020-07" db="EMBL/GenBank/DDBJ databases">
        <title>Sequencing the genomes of 1000 actinobacteria strains.</title>
        <authorList>
            <person name="Klenk H.-P."/>
        </authorList>
    </citation>
    <scope>NUCLEOTIDE SEQUENCE [LARGE SCALE GENOMIC DNA]</scope>
    <source>
        <strain evidence="3 4">DSM 21349</strain>
    </source>
</reference>
<proteinExistence type="predicted"/>
<evidence type="ECO:0000313" key="4">
    <source>
        <dbReference type="Proteomes" id="UP000580910"/>
    </source>
</evidence>
<name>A0A7W3IZY5_9ACTN</name>
<gene>
    <name evidence="3" type="ORF">FB382_002009</name>
</gene>
<dbReference type="EMBL" id="JACGXA010000001">
    <property type="protein sequence ID" value="MBA8803718.1"/>
    <property type="molecule type" value="Genomic_DNA"/>
</dbReference>
<dbReference type="PROSITE" id="PS51257">
    <property type="entry name" value="PROKAR_LIPOPROTEIN"/>
    <property type="match status" value="1"/>
</dbReference>
<dbReference type="RefSeq" id="WP_182538831.1">
    <property type="nucleotide sequence ID" value="NZ_JACGXA010000001.1"/>
</dbReference>
<evidence type="ECO:0000313" key="3">
    <source>
        <dbReference type="EMBL" id="MBA8803718.1"/>
    </source>
</evidence>
<dbReference type="Proteomes" id="UP000580910">
    <property type="component" value="Unassembled WGS sequence"/>
</dbReference>
<keyword evidence="2" id="KW-0472">Membrane</keyword>
<dbReference type="GO" id="GO:0016020">
    <property type="term" value="C:membrane"/>
    <property type="evidence" value="ECO:0007669"/>
    <property type="project" value="UniProtKB-SubCell"/>
</dbReference>
<sequence>MRLNLGLYALALVLACAAVVGGVLVYRTHDTSVTDSAEQERYAAVMAAARAEAEAFINIRYDDAQASIDKVAAGATGSFRKQYATSTKGVIQVLQQNKSVMDGSVLWAGVVAVDQDSATVIAATSGTVANVQTGNKPVARNFRLKLDLVLQDGQWLTSNLEFVG</sequence>
<dbReference type="PANTHER" id="PTHR37042">
    <property type="entry name" value="OUTER MEMBRANE PROTEIN RV1973"/>
    <property type="match status" value="1"/>
</dbReference>
<evidence type="ECO:0000256" key="2">
    <source>
        <dbReference type="ARBA" id="ARBA00023136"/>
    </source>
</evidence>
<dbReference type="AlphaFoldDB" id="A0A7W3IZY5"/>